<dbReference type="EMBL" id="BGPR01009273">
    <property type="protein sequence ID" value="GBN39002.1"/>
    <property type="molecule type" value="Genomic_DNA"/>
</dbReference>
<evidence type="ECO:0000256" key="1">
    <source>
        <dbReference type="SAM" id="MobiDB-lite"/>
    </source>
</evidence>
<dbReference type="Proteomes" id="UP000499080">
    <property type="component" value="Unassembled WGS sequence"/>
</dbReference>
<comment type="caution">
    <text evidence="3">The sequence shown here is derived from an EMBL/GenBank/DDBJ whole genome shotgun (WGS) entry which is preliminary data.</text>
</comment>
<dbReference type="Pfam" id="PF03184">
    <property type="entry name" value="DDE_1"/>
    <property type="match status" value="1"/>
</dbReference>
<evidence type="ECO:0000313" key="3">
    <source>
        <dbReference type="EMBL" id="GBN39002.1"/>
    </source>
</evidence>
<name>A0A4Y2NJA7_ARAVE</name>
<dbReference type="InterPro" id="IPR004875">
    <property type="entry name" value="DDE_SF_endonuclease_dom"/>
</dbReference>
<accession>A0A4Y2NJA7</accession>
<keyword evidence="4" id="KW-1185">Reference proteome</keyword>
<feature type="domain" description="DDE-1" evidence="2">
    <location>
        <begin position="9"/>
        <end position="87"/>
    </location>
</feature>
<reference evidence="3 4" key="1">
    <citation type="journal article" date="2019" name="Sci. Rep.">
        <title>Orb-weaving spider Araneus ventricosus genome elucidates the spidroin gene catalogue.</title>
        <authorList>
            <person name="Kono N."/>
            <person name="Nakamura H."/>
            <person name="Ohtoshi R."/>
            <person name="Moran D.A.P."/>
            <person name="Shinohara A."/>
            <person name="Yoshida Y."/>
            <person name="Fujiwara M."/>
            <person name="Mori M."/>
            <person name="Tomita M."/>
            <person name="Arakawa K."/>
        </authorList>
    </citation>
    <scope>NUCLEOTIDE SEQUENCE [LARGE SCALE GENOMIC DNA]</scope>
</reference>
<evidence type="ECO:0000313" key="4">
    <source>
        <dbReference type="Proteomes" id="UP000499080"/>
    </source>
</evidence>
<feature type="region of interest" description="Disordered" evidence="1">
    <location>
        <begin position="159"/>
        <end position="181"/>
    </location>
</feature>
<dbReference type="GO" id="GO:0003676">
    <property type="term" value="F:nucleic acid binding"/>
    <property type="evidence" value="ECO:0007669"/>
    <property type="project" value="InterPro"/>
</dbReference>
<protein>
    <recommendedName>
        <fullName evidence="2">DDE-1 domain-containing protein</fullName>
    </recommendedName>
</protein>
<organism evidence="3 4">
    <name type="scientific">Araneus ventricosus</name>
    <name type="common">Orbweaver spider</name>
    <name type="synonym">Epeira ventricosa</name>
    <dbReference type="NCBI Taxonomy" id="182803"/>
    <lineage>
        <taxon>Eukaryota</taxon>
        <taxon>Metazoa</taxon>
        <taxon>Ecdysozoa</taxon>
        <taxon>Arthropoda</taxon>
        <taxon>Chelicerata</taxon>
        <taxon>Arachnida</taxon>
        <taxon>Araneae</taxon>
        <taxon>Araneomorphae</taxon>
        <taxon>Entelegynae</taxon>
        <taxon>Araneoidea</taxon>
        <taxon>Araneidae</taxon>
        <taxon>Araneus</taxon>
    </lineage>
</organism>
<evidence type="ECO:0000259" key="2">
    <source>
        <dbReference type="Pfam" id="PF03184"/>
    </source>
</evidence>
<sequence>MAEVHFLKFAHHFVKYTRSSKDRPVLLLLDNHDSYLSIEALNFFKENGITVCSFPPHCNHRLQPLDCTVFGPFKKYTNTACDAWITNHPGKTMNIYNIPDFMPSYATDRPNPEPESTVENEVGLTIIPENDRPEAGCSKDSVSTFSVLSKADTGAPIISAEDVGPLTPEDVGPLTPEDVDH</sequence>
<dbReference type="AlphaFoldDB" id="A0A4Y2NJA7"/>
<dbReference type="OrthoDB" id="4327074at2759"/>
<gene>
    <name evidence="3" type="ORF">AVEN_179666_1</name>
</gene>
<proteinExistence type="predicted"/>